<organism evidence="5 6">
    <name type="scientific">Tengunoibacter tsumagoiensis</name>
    <dbReference type="NCBI Taxonomy" id="2014871"/>
    <lineage>
        <taxon>Bacteria</taxon>
        <taxon>Bacillati</taxon>
        <taxon>Chloroflexota</taxon>
        <taxon>Ktedonobacteria</taxon>
        <taxon>Ktedonobacterales</taxon>
        <taxon>Dictyobacteraceae</taxon>
        <taxon>Tengunoibacter</taxon>
    </lineage>
</organism>
<keyword evidence="1" id="KW-0479">Metal-binding</keyword>
<keyword evidence="2" id="KW-0862">Zinc</keyword>
<feature type="domain" description="LIM zinc-binding" evidence="4">
    <location>
        <begin position="6"/>
        <end position="65"/>
    </location>
</feature>
<keyword evidence="6" id="KW-1185">Reference proteome</keyword>
<dbReference type="FunFam" id="2.10.110.10:FF:000009">
    <property type="entry name" value="Paxillin isoform 1"/>
    <property type="match status" value="1"/>
</dbReference>
<dbReference type="PANTHER" id="PTHR24209">
    <property type="entry name" value="PROTEIN DA1-RELATED 2"/>
    <property type="match status" value="1"/>
</dbReference>
<dbReference type="SUPFAM" id="SSF57716">
    <property type="entry name" value="Glucocorticoid receptor-like (DNA-binding domain)"/>
    <property type="match status" value="2"/>
</dbReference>
<proteinExistence type="predicted"/>
<comment type="caution">
    <text evidence="5">The sequence shown here is derived from an EMBL/GenBank/DDBJ whole genome shotgun (WGS) entry which is preliminary data.</text>
</comment>
<protein>
    <recommendedName>
        <fullName evidence="4">LIM zinc-binding domain-containing protein</fullName>
    </recommendedName>
</protein>
<dbReference type="PANTHER" id="PTHR24209:SF7">
    <property type="entry name" value="PROTEIN DA1-RELATED 2"/>
    <property type="match status" value="1"/>
</dbReference>
<accession>A0A401ZXI9</accession>
<evidence type="ECO:0000313" key="6">
    <source>
        <dbReference type="Proteomes" id="UP000287352"/>
    </source>
</evidence>
<dbReference type="PROSITE" id="PS50023">
    <property type="entry name" value="LIM_DOMAIN_2"/>
    <property type="match status" value="1"/>
</dbReference>
<dbReference type="Gene3D" id="2.10.110.10">
    <property type="entry name" value="Cysteine Rich Protein"/>
    <property type="match status" value="2"/>
</dbReference>
<evidence type="ECO:0000256" key="2">
    <source>
        <dbReference type="ARBA" id="ARBA00022833"/>
    </source>
</evidence>
<sequence length="336" mass="38147">MQATTPICKQCGQPIQGRYITALNATWHPQHFVCAACQRPFEGESFMVHNDAPYHQTCYQNTILPRCAACGQPLSGKYVIDPRTNSSYHESCYQNTVVPRCTYCNKPLMGEFLVDQWGNKFCQEHKQQFPACQFCGRLIPPAQQEHGSDLQRCQICRSTAIEEISIARPLFGQVVRWMNGQGLLYHNQPISLELCDRVKLSERLKERHDPHSLGVTMSTTYTRNGQYLKTDIDGVSVLHGMPSVLFQGVTAHELGHVWLIVHEVRGLPSWAEEGFCELLAYRYYGGQSGAESAYFAKNIEQNRDPVYGDGFRRVKAIADREGFARFLSNLQTTKKM</sequence>
<dbReference type="InterPro" id="IPR045218">
    <property type="entry name" value="DA1-like"/>
</dbReference>
<dbReference type="InterPro" id="IPR001781">
    <property type="entry name" value="Znf_LIM"/>
</dbReference>
<dbReference type="RefSeq" id="WP_126579252.1">
    <property type="nucleotide sequence ID" value="NZ_BIFR01000001.1"/>
</dbReference>
<gene>
    <name evidence="5" type="ORF">KTT_14190</name>
</gene>
<dbReference type="Pfam" id="PF12315">
    <property type="entry name" value="DA1-like"/>
    <property type="match status" value="1"/>
</dbReference>
<evidence type="ECO:0000256" key="3">
    <source>
        <dbReference type="ARBA" id="ARBA00023038"/>
    </source>
</evidence>
<dbReference type="GO" id="GO:0046872">
    <property type="term" value="F:metal ion binding"/>
    <property type="evidence" value="ECO:0007669"/>
    <property type="project" value="UniProtKB-KW"/>
</dbReference>
<dbReference type="SMART" id="SM00132">
    <property type="entry name" value="LIM"/>
    <property type="match status" value="2"/>
</dbReference>
<dbReference type="OrthoDB" id="1120323at2"/>
<evidence type="ECO:0000313" key="5">
    <source>
        <dbReference type="EMBL" id="GCE11560.1"/>
    </source>
</evidence>
<dbReference type="AlphaFoldDB" id="A0A401ZXI9"/>
<keyword evidence="3" id="KW-0440">LIM domain</keyword>
<dbReference type="Proteomes" id="UP000287352">
    <property type="component" value="Unassembled WGS sequence"/>
</dbReference>
<evidence type="ECO:0000259" key="4">
    <source>
        <dbReference type="PROSITE" id="PS50023"/>
    </source>
</evidence>
<name>A0A401ZXI9_9CHLR</name>
<reference evidence="6" key="1">
    <citation type="submission" date="2018-12" db="EMBL/GenBank/DDBJ databases">
        <title>Tengunoibacter tsumagoiensis gen. nov., sp. nov., Dictyobacter kobayashii sp. nov., D. alpinus sp. nov., and D. joshuensis sp. nov. and description of Dictyobacteraceae fam. nov. within the order Ktedonobacterales isolated from Tengu-no-mugimeshi.</title>
        <authorList>
            <person name="Wang C.M."/>
            <person name="Zheng Y."/>
            <person name="Sakai Y."/>
            <person name="Toyoda A."/>
            <person name="Minakuchi Y."/>
            <person name="Abe K."/>
            <person name="Yokota A."/>
            <person name="Yabe S."/>
        </authorList>
    </citation>
    <scope>NUCLEOTIDE SEQUENCE [LARGE SCALE GENOMIC DNA]</scope>
    <source>
        <strain evidence="6">Uno3</strain>
    </source>
</reference>
<evidence type="ECO:0000256" key="1">
    <source>
        <dbReference type="ARBA" id="ARBA00022723"/>
    </source>
</evidence>
<dbReference type="EMBL" id="BIFR01000001">
    <property type="protein sequence ID" value="GCE11560.1"/>
    <property type="molecule type" value="Genomic_DNA"/>
</dbReference>
<dbReference type="CDD" id="cd08368">
    <property type="entry name" value="LIM"/>
    <property type="match status" value="2"/>
</dbReference>
<dbReference type="PROSITE" id="PS00478">
    <property type="entry name" value="LIM_DOMAIN_1"/>
    <property type="match status" value="1"/>
</dbReference>
<dbReference type="InterPro" id="IPR022087">
    <property type="entry name" value="DA1-like_dom"/>
</dbReference>
<dbReference type="Pfam" id="PF00412">
    <property type="entry name" value="LIM"/>
    <property type="match status" value="1"/>
</dbReference>